<evidence type="ECO:0000313" key="2">
    <source>
        <dbReference type="Proteomes" id="UP000502823"/>
    </source>
</evidence>
<dbReference type="InParanoid" id="A0A6L2Q9T8"/>
<feature type="non-terminal residue" evidence="1">
    <location>
        <position position="1"/>
    </location>
</feature>
<keyword evidence="2" id="KW-1185">Reference proteome</keyword>
<accession>A0A6L2Q9T8</accession>
<dbReference type="Proteomes" id="UP000502823">
    <property type="component" value="Unassembled WGS sequence"/>
</dbReference>
<proteinExistence type="predicted"/>
<dbReference type="OrthoDB" id="8019630at2759"/>
<organism evidence="1 2">
    <name type="scientific">Coptotermes formosanus</name>
    <name type="common">Formosan subterranean termite</name>
    <dbReference type="NCBI Taxonomy" id="36987"/>
    <lineage>
        <taxon>Eukaryota</taxon>
        <taxon>Metazoa</taxon>
        <taxon>Ecdysozoa</taxon>
        <taxon>Arthropoda</taxon>
        <taxon>Hexapoda</taxon>
        <taxon>Insecta</taxon>
        <taxon>Pterygota</taxon>
        <taxon>Neoptera</taxon>
        <taxon>Polyneoptera</taxon>
        <taxon>Dictyoptera</taxon>
        <taxon>Blattodea</taxon>
        <taxon>Blattoidea</taxon>
        <taxon>Termitoidae</taxon>
        <taxon>Rhinotermitidae</taxon>
        <taxon>Coptotermes</taxon>
    </lineage>
</organism>
<dbReference type="EMBL" id="BLKM01000798">
    <property type="protein sequence ID" value="GFG38567.1"/>
    <property type="molecule type" value="Genomic_DNA"/>
</dbReference>
<evidence type="ECO:0000313" key="1">
    <source>
        <dbReference type="EMBL" id="GFG38567.1"/>
    </source>
</evidence>
<gene>
    <name evidence="1" type="ORF">Cfor_07108</name>
</gene>
<sequence>LGISDRRVWYTLHEDLHLHPYKIQMVQGLLPLDLIQEVQFCSKLLLVIDTNSEILHHLIMSDKAHFHFMDTPINRTSDTGQKKIHTY</sequence>
<name>A0A6L2Q9T8_COPFO</name>
<reference evidence="2" key="1">
    <citation type="submission" date="2020-01" db="EMBL/GenBank/DDBJ databases">
        <title>Draft genome sequence of the Termite Coptotermes fromosanus.</title>
        <authorList>
            <person name="Itakura S."/>
            <person name="Yosikawa Y."/>
            <person name="Umezawa K."/>
        </authorList>
    </citation>
    <scope>NUCLEOTIDE SEQUENCE [LARGE SCALE GENOMIC DNA]</scope>
</reference>
<protein>
    <submittedName>
        <fullName evidence="1">Uncharacterized protein</fullName>
    </submittedName>
</protein>
<dbReference type="AlphaFoldDB" id="A0A6L2Q9T8"/>
<comment type="caution">
    <text evidence="1">The sequence shown here is derived from an EMBL/GenBank/DDBJ whole genome shotgun (WGS) entry which is preliminary data.</text>
</comment>